<dbReference type="KEGG" id="gtr:GLOTRDRAFT_111257"/>
<protein>
    <submittedName>
        <fullName evidence="2">Uncharacterized protein</fullName>
    </submittedName>
</protein>
<keyword evidence="1" id="KW-1133">Transmembrane helix</keyword>
<dbReference type="STRING" id="670483.S7Q4M0"/>
<dbReference type="Proteomes" id="UP000030669">
    <property type="component" value="Unassembled WGS sequence"/>
</dbReference>
<dbReference type="AlphaFoldDB" id="S7Q4M0"/>
<dbReference type="eggNOG" id="ENOG502SP8V">
    <property type="taxonomic scope" value="Eukaryota"/>
</dbReference>
<dbReference type="GeneID" id="19299368"/>
<dbReference type="RefSeq" id="XP_007866738.1">
    <property type="nucleotide sequence ID" value="XM_007868547.1"/>
</dbReference>
<name>S7Q4M0_GLOTA</name>
<dbReference type="OMA" id="MTWIFSG"/>
<sequence length="344" mass="38743">MTFGSLQYEEMGLYRRINAQEIGSDGPAYLKAFLFFHISSSHVLLPILMATFVLSKYAKRPATLISVCVTWILSGIFSSMLLYVGHERGKEPEKNLCIAQASMLNGTPPMWSVAVLAFVYQVRNSLPGVSKPLSRWKLCALFVAPYVTLAIWSTACAILAMQHPDHVSRSRRYFYCSLWNDPFTNMMSLFTAIACLSAIALQVHIGVILSRNWRALRKAGHSSDVDLQLIIRLCIFELYIFIGMILDVTTIFTNGTVVPDMFAATIGFMVFIIFGLQGDVLRTWAFWRPPQQPRLPPVYLSREPSFQAKFDLAECDGAVKEDWTEKVMYIGRGDAGQRECIHVA</sequence>
<dbReference type="HOGENOM" id="CLU_065186_1_0_1"/>
<feature type="transmembrane region" description="Helical" evidence="1">
    <location>
        <begin position="187"/>
        <end position="209"/>
    </location>
</feature>
<evidence type="ECO:0000256" key="1">
    <source>
        <dbReference type="SAM" id="Phobius"/>
    </source>
</evidence>
<feature type="transmembrane region" description="Helical" evidence="1">
    <location>
        <begin position="229"/>
        <end position="249"/>
    </location>
</feature>
<gene>
    <name evidence="2" type="ORF">GLOTRDRAFT_111257</name>
</gene>
<organism evidence="2 3">
    <name type="scientific">Gloeophyllum trabeum (strain ATCC 11539 / FP-39264 / Madison 617)</name>
    <name type="common">Brown rot fungus</name>
    <dbReference type="NCBI Taxonomy" id="670483"/>
    <lineage>
        <taxon>Eukaryota</taxon>
        <taxon>Fungi</taxon>
        <taxon>Dikarya</taxon>
        <taxon>Basidiomycota</taxon>
        <taxon>Agaricomycotina</taxon>
        <taxon>Agaricomycetes</taxon>
        <taxon>Gloeophyllales</taxon>
        <taxon>Gloeophyllaceae</taxon>
        <taxon>Gloeophyllum</taxon>
    </lineage>
</organism>
<feature type="transmembrane region" description="Helical" evidence="1">
    <location>
        <begin position="62"/>
        <end position="84"/>
    </location>
</feature>
<keyword evidence="1" id="KW-0472">Membrane</keyword>
<evidence type="ECO:0000313" key="2">
    <source>
        <dbReference type="EMBL" id="EPQ54428.1"/>
    </source>
</evidence>
<feature type="transmembrane region" description="Helical" evidence="1">
    <location>
        <begin position="261"/>
        <end position="281"/>
    </location>
</feature>
<accession>S7Q4M0</accession>
<keyword evidence="1" id="KW-0812">Transmembrane</keyword>
<feature type="transmembrane region" description="Helical" evidence="1">
    <location>
        <begin position="34"/>
        <end position="55"/>
    </location>
</feature>
<proteinExistence type="predicted"/>
<feature type="transmembrane region" description="Helical" evidence="1">
    <location>
        <begin position="138"/>
        <end position="161"/>
    </location>
</feature>
<dbReference type="EMBL" id="KB469303">
    <property type="protein sequence ID" value="EPQ54428.1"/>
    <property type="molecule type" value="Genomic_DNA"/>
</dbReference>
<dbReference type="OrthoDB" id="3232296at2759"/>
<keyword evidence="3" id="KW-1185">Reference proteome</keyword>
<evidence type="ECO:0000313" key="3">
    <source>
        <dbReference type="Proteomes" id="UP000030669"/>
    </source>
</evidence>
<reference evidence="2 3" key="1">
    <citation type="journal article" date="2012" name="Science">
        <title>The Paleozoic origin of enzymatic lignin decomposition reconstructed from 31 fungal genomes.</title>
        <authorList>
            <person name="Floudas D."/>
            <person name="Binder M."/>
            <person name="Riley R."/>
            <person name="Barry K."/>
            <person name="Blanchette R.A."/>
            <person name="Henrissat B."/>
            <person name="Martinez A.T."/>
            <person name="Otillar R."/>
            <person name="Spatafora J.W."/>
            <person name="Yadav J.S."/>
            <person name="Aerts A."/>
            <person name="Benoit I."/>
            <person name="Boyd A."/>
            <person name="Carlson A."/>
            <person name="Copeland A."/>
            <person name="Coutinho P.M."/>
            <person name="de Vries R.P."/>
            <person name="Ferreira P."/>
            <person name="Findley K."/>
            <person name="Foster B."/>
            <person name="Gaskell J."/>
            <person name="Glotzer D."/>
            <person name="Gorecki P."/>
            <person name="Heitman J."/>
            <person name="Hesse C."/>
            <person name="Hori C."/>
            <person name="Igarashi K."/>
            <person name="Jurgens J.A."/>
            <person name="Kallen N."/>
            <person name="Kersten P."/>
            <person name="Kohler A."/>
            <person name="Kuees U."/>
            <person name="Kumar T.K.A."/>
            <person name="Kuo A."/>
            <person name="LaButti K."/>
            <person name="Larrondo L.F."/>
            <person name="Lindquist E."/>
            <person name="Ling A."/>
            <person name="Lombard V."/>
            <person name="Lucas S."/>
            <person name="Lundell T."/>
            <person name="Martin R."/>
            <person name="McLaughlin D.J."/>
            <person name="Morgenstern I."/>
            <person name="Morin E."/>
            <person name="Murat C."/>
            <person name="Nagy L.G."/>
            <person name="Nolan M."/>
            <person name="Ohm R.A."/>
            <person name="Patyshakuliyeva A."/>
            <person name="Rokas A."/>
            <person name="Ruiz-Duenas F.J."/>
            <person name="Sabat G."/>
            <person name="Salamov A."/>
            <person name="Samejima M."/>
            <person name="Schmutz J."/>
            <person name="Slot J.C."/>
            <person name="St John F."/>
            <person name="Stenlid J."/>
            <person name="Sun H."/>
            <person name="Sun S."/>
            <person name="Syed K."/>
            <person name="Tsang A."/>
            <person name="Wiebenga A."/>
            <person name="Young D."/>
            <person name="Pisabarro A."/>
            <person name="Eastwood D.C."/>
            <person name="Martin F."/>
            <person name="Cullen D."/>
            <person name="Grigoriev I.V."/>
            <person name="Hibbett D.S."/>
        </authorList>
    </citation>
    <scope>NUCLEOTIDE SEQUENCE [LARGE SCALE GENOMIC DNA]</scope>
    <source>
        <strain evidence="2 3">ATCC 11539</strain>
    </source>
</reference>